<dbReference type="Gene3D" id="3.20.20.80">
    <property type="entry name" value="Glycosidases"/>
    <property type="match status" value="1"/>
</dbReference>
<dbReference type="OrthoDB" id="43654at2759"/>
<feature type="compositionally biased region" description="Polar residues" evidence="1">
    <location>
        <begin position="271"/>
        <end position="290"/>
    </location>
</feature>
<dbReference type="GO" id="GO:0009277">
    <property type="term" value="C:fungal-type cell wall"/>
    <property type="evidence" value="ECO:0007669"/>
    <property type="project" value="TreeGrafter"/>
</dbReference>
<organism evidence="4 5">
    <name type="scientific">Mycena venus</name>
    <dbReference type="NCBI Taxonomy" id="2733690"/>
    <lineage>
        <taxon>Eukaryota</taxon>
        <taxon>Fungi</taxon>
        <taxon>Dikarya</taxon>
        <taxon>Basidiomycota</taxon>
        <taxon>Agaricomycotina</taxon>
        <taxon>Agaricomycetes</taxon>
        <taxon>Agaricomycetidae</taxon>
        <taxon>Agaricales</taxon>
        <taxon>Marasmiineae</taxon>
        <taxon>Mycenaceae</taxon>
        <taxon>Mycena</taxon>
    </lineage>
</organism>
<dbReference type="Proteomes" id="UP000620124">
    <property type="component" value="Unassembled WGS sequence"/>
</dbReference>
<dbReference type="GO" id="GO:0016787">
    <property type="term" value="F:hydrolase activity"/>
    <property type="evidence" value="ECO:0007669"/>
    <property type="project" value="UniProtKB-KW"/>
</dbReference>
<evidence type="ECO:0000256" key="1">
    <source>
        <dbReference type="SAM" id="MobiDB-lite"/>
    </source>
</evidence>
<evidence type="ECO:0000256" key="2">
    <source>
        <dbReference type="SAM" id="SignalP"/>
    </source>
</evidence>
<comment type="caution">
    <text evidence="4">The sequence shown here is derived from an EMBL/GenBank/DDBJ whole genome shotgun (WGS) entry which is preliminary data.</text>
</comment>
<accession>A0A8H6YI89</accession>
<dbReference type="InterPro" id="IPR053183">
    <property type="entry name" value="ASL1"/>
</dbReference>
<dbReference type="EMBL" id="JACAZI010000005">
    <property type="protein sequence ID" value="KAF7360278.1"/>
    <property type="molecule type" value="Genomic_DNA"/>
</dbReference>
<name>A0A8H6YI89_9AGAR</name>
<dbReference type="InterPro" id="IPR017853">
    <property type="entry name" value="GH"/>
</dbReference>
<feature type="region of interest" description="Disordered" evidence="1">
    <location>
        <begin position="271"/>
        <end position="324"/>
    </location>
</feature>
<dbReference type="AlphaFoldDB" id="A0A8H6YI89"/>
<proteinExistence type="predicted"/>
<evidence type="ECO:0000313" key="4">
    <source>
        <dbReference type="EMBL" id="KAF7360278.1"/>
    </source>
</evidence>
<reference evidence="4" key="1">
    <citation type="submission" date="2020-05" db="EMBL/GenBank/DDBJ databases">
        <title>Mycena genomes resolve the evolution of fungal bioluminescence.</title>
        <authorList>
            <person name="Tsai I.J."/>
        </authorList>
    </citation>
    <scope>NUCLEOTIDE SEQUENCE</scope>
    <source>
        <strain evidence="4">CCC161011</strain>
    </source>
</reference>
<protein>
    <submittedName>
        <fullName evidence="4">Glycosyl hydrolase 53-domain-containing protein</fullName>
    </submittedName>
</protein>
<gene>
    <name evidence="4" type="ORF">MVEN_00757100</name>
</gene>
<feature type="domain" description="Asl1-like glycosyl hydrolase catalytic" evidence="3">
    <location>
        <begin position="41"/>
        <end position="264"/>
    </location>
</feature>
<feature type="compositionally biased region" description="Low complexity" evidence="1">
    <location>
        <begin position="300"/>
        <end position="320"/>
    </location>
</feature>
<keyword evidence="4" id="KW-0378">Hydrolase</keyword>
<evidence type="ECO:0000313" key="5">
    <source>
        <dbReference type="Proteomes" id="UP000620124"/>
    </source>
</evidence>
<dbReference type="InterPro" id="IPR024655">
    <property type="entry name" value="Asl1_glyco_hydro_catalytic"/>
</dbReference>
<dbReference type="Pfam" id="PF11790">
    <property type="entry name" value="Glyco_hydro_cc"/>
    <property type="match status" value="1"/>
</dbReference>
<dbReference type="PANTHER" id="PTHR34154">
    <property type="entry name" value="ALKALI-SENSITIVE LINKAGE PROTEIN 1"/>
    <property type="match status" value="1"/>
</dbReference>
<keyword evidence="5" id="KW-1185">Reference proteome</keyword>
<dbReference type="PANTHER" id="PTHR34154:SF3">
    <property type="entry name" value="ALKALI-SENSITIVE LINKAGE PROTEIN 1"/>
    <property type="match status" value="1"/>
</dbReference>
<feature type="signal peptide" evidence="2">
    <location>
        <begin position="1"/>
        <end position="21"/>
    </location>
</feature>
<sequence length="353" mass="37473">MLSPSTRLALVLCSCTVLVAGTKLPKRGLSFDIHDSFAVSDLLKANQTDGAASWVYNWGPVPPEYLTDSGLEFVPMQWNAVGIENLATTVKSIGAKNVLAFNEPDMVGQSNINPTDAATLWMKYFEPLKATGVRLGAPAVSSGDAGMAWLGEFMTACAKCTIDFIPFHWYGMGAENFYSYLYEFNQKFPEHPLWITEFADTTPTDTAMVAFMNATLTSLSGHPLDEIDFVERYAWFAYNRTDNDGHNYHLLDAAGNLNAAGKMYALSAATDSVSSPQSSGPENTSSHPTSSGGGNVATQNTASLATSSASNSPSTSPPKNTGLRSSGSLVDALYLVGGTIIIAVVSASGATLV</sequence>
<evidence type="ECO:0000259" key="3">
    <source>
        <dbReference type="Pfam" id="PF11790"/>
    </source>
</evidence>
<feature type="chain" id="PRO_5034809160" evidence="2">
    <location>
        <begin position="22"/>
        <end position="353"/>
    </location>
</feature>
<dbReference type="SUPFAM" id="SSF51445">
    <property type="entry name" value="(Trans)glycosidases"/>
    <property type="match status" value="1"/>
</dbReference>
<keyword evidence="2" id="KW-0732">Signal</keyword>
<dbReference type="GO" id="GO:0071966">
    <property type="term" value="P:fungal-type cell wall polysaccharide metabolic process"/>
    <property type="evidence" value="ECO:0007669"/>
    <property type="project" value="TreeGrafter"/>
</dbReference>